<feature type="compositionally biased region" description="Low complexity" evidence="1">
    <location>
        <begin position="452"/>
        <end position="463"/>
    </location>
</feature>
<feature type="region of interest" description="Disordered" evidence="1">
    <location>
        <begin position="418"/>
        <end position="464"/>
    </location>
</feature>
<feature type="domain" description="Protein kinase" evidence="2">
    <location>
        <begin position="1"/>
        <end position="240"/>
    </location>
</feature>
<dbReference type="InterPro" id="IPR011009">
    <property type="entry name" value="Kinase-like_dom_sf"/>
</dbReference>
<dbReference type="InterPro" id="IPR000719">
    <property type="entry name" value="Prot_kinase_dom"/>
</dbReference>
<dbReference type="Gene3D" id="1.10.510.10">
    <property type="entry name" value="Transferase(Phosphotransferase) domain 1"/>
    <property type="match status" value="1"/>
</dbReference>
<dbReference type="AlphaFoldDB" id="A0A0G4FTA1"/>
<reference evidence="3" key="1">
    <citation type="submission" date="2014-11" db="EMBL/GenBank/DDBJ databases">
        <authorList>
            <person name="Otto D Thomas"/>
            <person name="Naeem Raeece"/>
        </authorList>
    </citation>
    <scope>NUCLEOTIDE SEQUENCE</scope>
</reference>
<dbReference type="VEuPathDB" id="CryptoDB:Cvel_18650"/>
<name>A0A0G4FTA1_9ALVE</name>
<evidence type="ECO:0000259" key="2">
    <source>
        <dbReference type="PROSITE" id="PS50011"/>
    </source>
</evidence>
<dbReference type="EMBL" id="CDMZ01000615">
    <property type="protein sequence ID" value="CEM17974.1"/>
    <property type="molecule type" value="Genomic_DNA"/>
</dbReference>
<dbReference type="PhylomeDB" id="A0A0G4FTA1"/>
<feature type="compositionally biased region" description="Polar residues" evidence="1">
    <location>
        <begin position="420"/>
        <end position="430"/>
    </location>
</feature>
<dbReference type="PANTHER" id="PTHR24345">
    <property type="entry name" value="SERINE/THREONINE-PROTEIN KINASE PLK"/>
    <property type="match status" value="1"/>
</dbReference>
<sequence>MPVLAEDILPRFLCEEQNCTPTSRSIYVSCEATGGDTESHPLAIRLATVYERAGTIEDEVEYVGEMEQSQQTEKRAAVVVGQVASALSLLHANGFAHGDVKPGNIFVERAKGRPVVLGDLGSVVEEGREVSRRFRVCSYSPGYVSPEILAQRGGQKSKASDIWALGIIGLELLSGIPVIDQDNWEEETRNFCLPGELQVALLDVSNESFKQLLLQMISLNPAERPAVCTRGGLRLAGVWVSGQCATAISSALHLCVDQTQADSGKGIRSGLPQSESITQSREDLDSLLPMSGGCPFTCLCEESSLAALVEENQKVTEKSRRQCPSSPSLSPFGSTQCLSFRGSSTSSLPFSLQEGGKGGSHSRQPETPLPVADQEVDCDSNAVFDFWGTLEEEGDMQEGLVLPGCLQSSSKLQLSRLAKESNTQQLTHGSVTRPEDKASVPPTISLTVGAESSPRPDTSSDSSGQANGCWSAFRNFISSTLIPEVQDLCANVSDVVVEHGKLLAVCWTGSG</sequence>
<dbReference type="GO" id="GO:0005524">
    <property type="term" value="F:ATP binding"/>
    <property type="evidence" value="ECO:0007669"/>
    <property type="project" value="InterPro"/>
</dbReference>
<dbReference type="Pfam" id="PF00069">
    <property type="entry name" value="Pkinase"/>
    <property type="match status" value="1"/>
</dbReference>
<gene>
    <name evidence="3" type="ORF">Cvel_18650</name>
</gene>
<dbReference type="SUPFAM" id="SSF56112">
    <property type="entry name" value="Protein kinase-like (PK-like)"/>
    <property type="match status" value="1"/>
</dbReference>
<evidence type="ECO:0000256" key="1">
    <source>
        <dbReference type="SAM" id="MobiDB-lite"/>
    </source>
</evidence>
<dbReference type="GO" id="GO:0004672">
    <property type="term" value="F:protein kinase activity"/>
    <property type="evidence" value="ECO:0007669"/>
    <property type="project" value="InterPro"/>
</dbReference>
<dbReference type="SMART" id="SM00220">
    <property type="entry name" value="S_TKc"/>
    <property type="match status" value="1"/>
</dbReference>
<protein>
    <recommendedName>
        <fullName evidence="2">Protein kinase domain-containing protein</fullName>
    </recommendedName>
</protein>
<proteinExistence type="predicted"/>
<dbReference type="PROSITE" id="PS50011">
    <property type="entry name" value="PROTEIN_KINASE_DOM"/>
    <property type="match status" value="1"/>
</dbReference>
<dbReference type="InterPro" id="IPR008271">
    <property type="entry name" value="Ser/Thr_kinase_AS"/>
</dbReference>
<dbReference type="PROSITE" id="PS00108">
    <property type="entry name" value="PROTEIN_KINASE_ST"/>
    <property type="match status" value="1"/>
</dbReference>
<organism evidence="3">
    <name type="scientific">Chromera velia CCMP2878</name>
    <dbReference type="NCBI Taxonomy" id="1169474"/>
    <lineage>
        <taxon>Eukaryota</taxon>
        <taxon>Sar</taxon>
        <taxon>Alveolata</taxon>
        <taxon>Colpodellida</taxon>
        <taxon>Chromeraceae</taxon>
        <taxon>Chromera</taxon>
    </lineage>
</organism>
<accession>A0A0G4FTA1</accession>
<dbReference type="GO" id="GO:0005634">
    <property type="term" value="C:nucleus"/>
    <property type="evidence" value="ECO:0007669"/>
    <property type="project" value="TreeGrafter"/>
</dbReference>
<evidence type="ECO:0000313" key="3">
    <source>
        <dbReference type="EMBL" id="CEM17974.1"/>
    </source>
</evidence>
<feature type="region of interest" description="Disordered" evidence="1">
    <location>
        <begin position="348"/>
        <end position="375"/>
    </location>
</feature>